<sequence>MGDKIISPEDFIKFFEETSGVRFIDADTGKSALEILANNKKEEKSDYDLWLEQQDESVKIEHEMGAI</sequence>
<dbReference type="EMBL" id="MFFS01000014">
    <property type="protein sequence ID" value="OGF22742.1"/>
    <property type="molecule type" value="Genomic_DNA"/>
</dbReference>
<evidence type="ECO:0000313" key="1">
    <source>
        <dbReference type="EMBL" id="OGF22742.1"/>
    </source>
</evidence>
<proteinExistence type="predicted"/>
<evidence type="ECO:0000313" key="2">
    <source>
        <dbReference type="Proteomes" id="UP000178323"/>
    </source>
</evidence>
<accession>A0A1F5S861</accession>
<gene>
    <name evidence="1" type="ORF">A2Y83_03815</name>
</gene>
<name>A0A1F5S861_9BACT</name>
<protein>
    <submittedName>
        <fullName evidence="1">Uncharacterized protein</fullName>
    </submittedName>
</protein>
<dbReference type="AlphaFoldDB" id="A0A1F5S861"/>
<reference evidence="1 2" key="1">
    <citation type="journal article" date="2016" name="Nat. Commun.">
        <title>Thousands of microbial genomes shed light on interconnected biogeochemical processes in an aquifer system.</title>
        <authorList>
            <person name="Anantharaman K."/>
            <person name="Brown C.T."/>
            <person name="Hug L.A."/>
            <person name="Sharon I."/>
            <person name="Castelle C.J."/>
            <person name="Probst A.J."/>
            <person name="Thomas B.C."/>
            <person name="Singh A."/>
            <person name="Wilkins M.J."/>
            <person name="Karaoz U."/>
            <person name="Brodie E.L."/>
            <person name="Williams K.H."/>
            <person name="Hubbard S.S."/>
            <person name="Banfield J.F."/>
        </authorList>
    </citation>
    <scope>NUCLEOTIDE SEQUENCE [LARGE SCALE GENOMIC DNA]</scope>
</reference>
<comment type="caution">
    <text evidence="1">The sequence shown here is derived from an EMBL/GenBank/DDBJ whole genome shotgun (WGS) entry which is preliminary data.</text>
</comment>
<organism evidence="1 2">
    <name type="scientific">Candidatus Falkowbacteria bacterium RBG_13_39_14</name>
    <dbReference type="NCBI Taxonomy" id="1797985"/>
    <lineage>
        <taxon>Bacteria</taxon>
        <taxon>Candidatus Falkowiibacteriota</taxon>
    </lineage>
</organism>
<dbReference type="Proteomes" id="UP000178323">
    <property type="component" value="Unassembled WGS sequence"/>
</dbReference>